<reference evidence="3" key="1">
    <citation type="submission" date="2022-09" db="EMBL/GenBank/DDBJ databases">
        <title>Culturomic study of gut microbiota in children with autism spectrum disorder.</title>
        <authorList>
            <person name="Efimov B.A."/>
            <person name="Chaplin A.V."/>
            <person name="Sokolova S.R."/>
            <person name="Pikina A.P."/>
            <person name="Korzhanova M."/>
            <person name="Belova V."/>
            <person name="Korostin D."/>
        </authorList>
    </citation>
    <scope>NUCLEOTIDE SEQUENCE</scope>
    <source>
        <strain evidence="3">ASD5510</strain>
    </source>
</reference>
<dbReference type="InterPro" id="IPR014729">
    <property type="entry name" value="Rossmann-like_a/b/a_fold"/>
</dbReference>
<evidence type="ECO:0000313" key="3">
    <source>
        <dbReference type="EMBL" id="MCU7377142.1"/>
    </source>
</evidence>
<sequence length="270" mass="30186">MKYEEKLLSLERIIKDYGQMALALSGGVDSTFLLLFSKKVLGDQLIAVTASAPNFAPDEIAYARELCQKEGIRHLIVDLGAEILSQFSHNPTDRCYICKKAIFSQVKQQVAAQFPHAVIVDGTNLDDMKDYRPGHKALAELSIASPLKEAGLTKAEIRRALKELGGDIWDKPAFACLASRIPYGETLTPEKLAAVYKAESVLRDLGFRQVRVRCHGNLARIEVAPEDRKKFFDLQFMDRVSALVKEAGFFYVTLDLIGYRMGSLNEEIQE</sequence>
<keyword evidence="4" id="KW-1185">Reference proteome</keyword>
<dbReference type="NCBIfam" id="TIGR00268">
    <property type="entry name" value="ATP-dependent sacrificial sulfur transferase LarE"/>
    <property type="match status" value="1"/>
</dbReference>
<dbReference type="InterPro" id="IPR001962">
    <property type="entry name" value="Asn_synthase"/>
</dbReference>
<dbReference type="PANTHER" id="PTHR43169">
    <property type="entry name" value="EXSB FAMILY PROTEIN"/>
    <property type="match status" value="1"/>
</dbReference>
<dbReference type="PANTHER" id="PTHR43169:SF2">
    <property type="entry name" value="NAD_GMP SYNTHASE DOMAIN-CONTAINING PROTEIN"/>
    <property type="match status" value="1"/>
</dbReference>
<name>A0A9J6QU67_9FIRM</name>
<organism evidence="3 4">
    <name type="scientific">Hominibacterium faecale</name>
    <dbReference type="NCBI Taxonomy" id="2839743"/>
    <lineage>
        <taxon>Bacteria</taxon>
        <taxon>Bacillati</taxon>
        <taxon>Bacillota</taxon>
        <taxon>Clostridia</taxon>
        <taxon>Peptostreptococcales</taxon>
        <taxon>Anaerovoracaceae</taxon>
        <taxon>Hominibacterium</taxon>
    </lineage>
</organism>
<protein>
    <submittedName>
        <fullName evidence="3">ATP-dependent sacrificial sulfur transferase LarE</fullName>
    </submittedName>
</protein>
<evidence type="ECO:0000313" key="4">
    <source>
        <dbReference type="Proteomes" id="UP001065549"/>
    </source>
</evidence>
<dbReference type="Pfam" id="PF00733">
    <property type="entry name" value="Asn_synthase"/>
    <property type="match status" value="1"/>
</dbReference>
<dbReference type="GO" id="GO:0004066">
    <property type="term" value="F:asparagine synthase (glutamine-hydrolyzing) activity"/>
    <property type="evidence" value="ECO:0007669"/>
    <property type="project" value="InterPro"/>
</dbReference>
<keyword evidence="3" id="KW-0808">Transferase</keyword>
<dbReference type="AlphaFoldDB" id="A0A9J6QU67"/>
<dbReference type="InterPro" id="IPR052188">
    <property type="entry name" value="Ni-pincer_cofactor_biosynth"/>
</dbReference>
<dbReference type="Proteomes" id="UP001065549">
    <property type="component" value="Unassembled WGS sequence"/>
</dbReference>
<dbReference type="GO" id="GO:0016783">
    <property type="term" value="F:sulfurtransferase activity"/>
    <property type="evidence" value="ECO:0007669"/>
    <property type="project" value="InterPro"/>
</dbReference>
<dbReference type="InterPro" id="IPR005232">
    <property type="entry name" value="LarE"/>
</dbReference>
<dbReference type="GO" id="GO:0006529">
    <property type="term" value="P:asparagine biosynthetic process"/>
    <property type="evidence" value="ECO:0007669"/>
    <property type="project" value="InterPro"/>
</dbReference>
<dbReference type="Gene3D" id="3.40.50.620">
    <property type="entry name" value="HUPs"/>
    <property type="match status" value="1"/>
</dbReference>
<dbReference type="SUPFAM" id="SSF52402">
    <property type="entry name" value="Adenine nucleotide alpha hydrolases-like"/>
    <property type="match status" value="1"/>
</dbReference>
<dbReference type="PIRSF" id="PIRSF006661">
    <property type="entry name" value="PP-lp_UCP006661"/>
    <property type="match status" value="1"/>
</dbReference>
<dbReference type="CDD" id="cd01990">
    <property type="entry name" value="LarE-like"/>
    <property type="match status" value="1"/>
</dbReference>
<feature type="active site" description="Nucleophile and sulfur donor" evidence="1">
    <location>
        <position position="176"/>
    </location>
</feature>
<accession>A0A9J6QU67</accession>
<gene>
    <name evidence="3" type="primary">larE</name>
    <name evidence="3" type="ORF">OBO34_02105</name>
</gene>
<evidence type="ECO:0000259" key="2">
    <source>
        <dbReference type="Pfam" id="PF00733"/>
    </source>
</evidence>
<dbReference type="EMBL" id="JAOSHN010000001">
    <property type="protein sequence ID" value="MCU7377142.1"/>
    <property type="molecule type" value="Genomic_DNA"/>
</dbReference>
<comment type="caution">
    <text evidence="3">The sequence shown here is derived from an EMBL/GenBank/DDBJ whole genome shotgun (WGS) entry which is preliminary data.</text>
</comment>
<feature type="domain" description="Asparagine synthetase" evidence="2">
    <location>
        <begin position="20"/>
        <end position="82"/>
    </location>
</feature>
<proteinExistence type="predicted"/>
<evidence type="ECO:0000256" key="1">
    <source>
        <dbReference type="PIRSR" id="PIRSR006661-1"/>
    </source>
</evidence>